<evidence type="ECO:0000256" key="5">
    <source>
        <dbReference type="ARBA" id="ARBA00022737"/>
    </source>
</evidence>
<keyword evidence="3" id="KW-0808">Transferase</keyword>
<gene>
    <name evidence="11" type="ORF">C9374_013509</name>
</gene>
<dbReference type="SMART" id="SM00647">
    <property type="entry name" value="IBR"/>
    <property type="match status" value="2"/>
</dbReference>
<feature type="region of interest" description="Disordered" evidence="9">
    <location>
        <begin position="54"/>
        <end position="156"/>
    </location>
</feature>
<dbReference type="GO" id="GO:0061630">
    <property type="term" value="F:ubiquitin protein ligase activity"/>
    <property type="evidence" value="ECO:0007669"/>
    <property type="project" value="UniProtKB-EC"/>
</dbReference>
<feature type="domain" description="RING-type" evidence="10">
    <location>
        <begin position="368"/>
        <end position="589"/>
    </location>
</feature>
<name>A0AA88GWV3_NAELO</name>
<dbReference type="InterPro" id="IPR031127">
    <property type="entry name" value="E3_UB_ligase_RBR"/>
</dbReference>
<keyword evidence="8" id="KW-0862">Zinc</keyword>
<keyword evidence="5" id="KW-0677">Repeat</keyword>
<keyword evidence="7" id="KW-0833">Ubl conjugation pathway</keyword>
<evidence type="ECO:0000259" key="10">
    <source>
        <dbReference type="PROSITE" id="PS51873"/>
    </source>
</evidence>
<comment type="caution">
    <text evidence="11">The sequence shown here is derived from an EMBL/GenBank/DDBJ whole genome shotgun (WGS) entry which is preliminary data.</text>
</comment>
<keyword evidence="12" id="KW-1185">Reference proteome</keyword>
<dbReference type="InterPro" id="IPR001841">
    <property type="entry name" value="Znf_RING"/>
</dbReference>
<proteinExistence type="predicted"/>
<evidence type="ECO:0000256" key="2">
    <source>
        <dbReference type="ARBA" id="ARBA00012251"/>
    </source>
</evidence>
<dbReference type="InterPro" id="IPR013083">
    <property type="entry name" value="Znf_RING/FYVE/PHD"/>
</dbReference>
<dbReference type="RefSeq" id="XP_044553918.1">
    <property type="nucleotide sequence ID" value="XM_044689394.1"/>
</dbReference>
<dbReference type="GeneID" id="68105962"/>
<evidence type="ECO:0000256" key="6">
    <source>
        <dbReference type="ARBA" id="ARBA00022771"/>
    </source>
</evidence>
<dbReference type="SMART" id="SM00184">
    <property type="entry name" value="RING"/>
    <property type="match status" value="2"/>
</dbReference>
<dbReference type="Gene3D" id="1.20.120.1750">
    <property type="match status" value="1"/>
</dbReference>
<dbReference type="Pfam" id="PF22191">
    <property type="entry name" value="IBR_1"/>
    <property type="match status" value="1"/>
</dbReference>
<dbReference type="GO" id="GO:0008270">
    <property type="term" value="F:zinc ion binding"/>
    <property type="evidence" value="ECO:0007669"/>
    <property type="project" value="UniProtKB-KW"/>
</dbReference>
<dbReference type="EC" id="2.3.2.31" evidence="2"/>
<dbReference type="InterPro" id="IPR044066">
    <property type="entry name" value="TRIAD_supradom"/>
</dbReference>
<evidence type="ECO:0000313" key="11">
    <source>
        <dbReference type="EMBL" id="KAG2392024.1"/>
    </source>
</evidence>
<dbReference type="Pfam" id="PF01485">
    <property type="entry name" value="IBR"/>
    <property type="match status" value="1"/>
</dbReference>
<sequence>MTRKTSSTKPKKSSKFDSWSQEEKDLVRNAVLSIHELFPARTPNEILKIYLQEDRDEGQTIGRLIMMQEDELSKTSENNNETPTTKDDNSSNNNNIPQASSSTSSDQPPDPVSNKQPQLDNSSKEELVIIEDDGGNKKKDIEKEETTTMSSGDLKNDEEYVGDEYELDSNDEIHEEDIVEEEEEVVYKDPNEDEENVFACDDNDNIVIELVDASAYDEEQIQSQTIASELRRNAVDPNYIINISKEEETLEHLWEQYKKRKQDAKSYKVLMNEYDIMKDQETEIQNAKDLLQLNHVQESGYGDEFILAMLKQYRWRAESLSHDYWEHGVEFVCKKCGVPYEAFKTTFLGESSVSDSSQNAQSYEEEDDDPTCPSCFCDDVPMRKNPVCGHKFCEPCWRGYLEVKIKETAGLGQTRINCMECNTALTQDFIFSFFKNAKSFNAKREDERIKMKYIENRVDTYVNDHFLVTRCPNAPGCKCVIKKTVDIPLHKVRCVPCDTLFCFQCGKAPHYPATCEMFEEFSKKSSSMTEGASYDFIQKNTKPCPKCKRLINKNGGCNHMTCSMCRHEFCWLCFGNWNNHNFENCKEKIVQFTSTTLHLDKSGEIQQKLYKHYIYYQEKMGEHNGWLERERSNHYMKNQLQQFKADIYVHTDVPYKYLFWVDEALTTVKTARRFLYGAYVYAFCAFNMELIQLDQVHRYSNDSLKKKKKIKESQFALFDTHISNLEKAVSQLLVKLDFMTDNTWSNYMTDVSKMKIYAEQYIMKPHVDAVTKQLEGLKSVIENMEMSKL</sequence>
<keyword evidence="6" id="KW-0863">Zinc-finger</keyword>
<reference evidence="11 12" key="1">
    <citation type="journal article" date="2018" name="BMC Genomics">
        <title>The genome of Naegleria lovaniensis, the basis for a comparative approach to unravel pathogenicity factors of the human pathogenic amoeba N. fowleri.</title>
        <authorList>
            <person name="Liechti N."/>
            <person name="Schurch N."/>
            <person name="Bruggmann R."/>
            <person name="Wittwer M."/>
        </authorList>
    </citation>
    <scope>NUCLEOTIDE SEQUENCE [LARGE SCALE GENOMIC DNA]</scope>
    <source>
        <strain evidence="11 12">ATCC 30569</strain>
    </source>
</reference>
<accession>A0AA88GWV3</accession>
<dbReference type="Proteomes" id="UP000816034">
    <property type="component" value="Unassembled WGS sequence"/>
</dbReference>
<feature type="compositionally biased region" description="Basic and acidic residues" evidence="9">
    <location>
        <begin position="134"/>
        <end position="146"/>
    </location>
</feature>
<evidence type="ECO:0000256" key="8">
    <source>
        <dbReference type="ARBA" id="ARBA00022833"/>
    </source>
</evidence>
<dbReference type="AlphaFoldDB" id="A0AA88GWV3"/>
<evidence type="ECO:0000256" key="4">
    <source>
        <dbReference type="ARBA" id="ARBA00022723"/>
    </source>
</evidence>
<comment type="catalytic activity">
    <reaction evidence="1">
        <text>[E2 ubiquitin-conjugating enzyme]-S-ubiquitinyl-L-cysteine + [acceptor protein]-L-lysine = [E2 ubiquitin-conjugating enzyme]-L-cysteine + [acceptor protein]-N(6)-ubiquitinyl-L-lysine.</text>
        <dbReference type="EC" id="2.3.2.31"/>
    </reaction>
</comment>
<dbReference type="GO" id="GO:0016567">
    <property type="term" value="P:protein ubiquitination"/>
    <property type="evidence" value="ECO:0007669"/>
    <property type="project" value="InterPro"/>
</dbReference>
<dbReference type="PROSITE" id="PS51873">
    <property type="entry name" value="TRIAD"/>
    <property type="match status" value="1"/>
</dbReference>
<evidence type="ECO:0000256" key="9">
    <source>
        <dbReference type="SAM" id="MobiDB-lite"/>
    </source>
</evidence>
<evidence type="ECO:0000313" key="12">
    <source>
        <dbReference type="Proteomes" id="UP000816034"/>
    </source>
</evidence>
<organism evidence="11 12">
    <name type="scientific">Naegleria lovaniensis</name>
    <name type="common">Amoeba</name>
    <dbReference type="NCBI Taxonomy" id="51637"/>
    <lineage>
        <taxon>Eukaryota</taxon>
        <taxon>Discoba</taxon>
        <taxon>Heterolobosea</taxon>
        <taxon>Tetramitia</taxon>
        <taxon>Eutetramitia</taxon>
        <taxon>Vahlkampfiidae</taxon>
        <taxon>Naegleria</taxon>
    </lineage>
</organism>
<protein>
    <recommendedName>
        <fullName evidence="2">RBR-type E3 ubiquitin transferase</fullName>
        <ecNumber evidence="2">2.3.2.31</ecNumber>
    </recommendedName>
</protein>
<evidence type="ECO:0000256" key="7">
    <source>
        <dbReference type="ARBA" id="ARBA00022786"/>
    </source>
</evidence>
<dbReference type="EMBL" id="PYSW02000006">
    <property type="protein sequence ID" value="KAG2392024.1"/>
    <property type="molecule type" value="Genomic_DNA"/>
</dbReference>
<evidence type="ECO:0000256" key="3">
    <source>
        <dbReference type="ARBA" id="ARBA00022679"/>
    </source>
</evidence>
<dbReference type="SUPFAM" id="SSF57850">
    <property type="entry name" value="RING/U-box"/>
    <property type="match status" value="3"/>
</dbReference>
<dbReference type="Gene3D" id="3.30.40.10">
    <property type="entry name" value="Zinc/RING finger domain, C3HC4 (zinc finger)"/>
    <property type="match status" value="1"/>
</dbReference>
<feature type="compositionally biased region" description="Low complexity" evidence="9">
    <location>
        <begin position="90"/>
        <end position="107"/>
    </location>
</feature>
<dbReference type="PANTHER" id="PTHR11685">
    <property type="entry name" value="RBR FAMILY RING FINGER AND IBR DOMAIN-CONTAINING"/>
    <property type="match status" value="1"/>
</dbReference>
<dbReference type="InterPro" id="IPR002867">
    <property type="entry name" value="IBR_dom"/>
</dbReference>
<keyword evidence="4" id="KW-0479">Metal-binding</keyword>
<evidence type="ECO:0000256" key="1">
    <source>
        <dbReference type="ARBA" id="ARBA00001798"/>
    </source>
</evidence>
<feature type="region of interest" description="Disordered" evidence="9">
    <location>
        <begin position="1"/>
        <end position="23"/>
    </location>
</feature>